<dbReference type="EMBL" id="VWPJ01000033">
    <property type="protein sequence ID" value="KAA5603732.1"/>
    <property type="molecule type" value="Genomic_DNA"/>
</dbReference>
<gene>
    <name evidence="1" type="ORF">F1188_19530</name>
</gene>
<name>A0A5M6I6D2_9PROT</name>
<keyword evidence="2" id="KW-1185">Reference proteome</keyword>
<dbReference type="Proteomes" id="UP000324065">
    <property type="component" value="Unassembled WGS sequence"/>
</dbReference>
<evidence type="ECO:0000313" key="2">
    <source>
        <dbReference type="Proteomes" id="UP000324065"/>
    </source>
</evidence>
<sequence>MPLFEGGTLADADGVSYARMQITNTDSHQNFLESLLVDTDGTGITLKQVYGYEPSPGWFPYLEVSVDNVRLGAFNGGVDGGSLDLIFDNTATIAAINTLVQNIGYRIINDEPNTTRTFRVTYSDTADMTTDIDIAQTFDVTITPKNEAPRNLTPVTMTAMDSVTRDRIAESGATTATDVSEGWTYVRSPAKQMKNVEFGGDTRLQVTIDKAVSHEYNDGGYCRWEGYRHDIGNATEVSAQIYIPSLHSVGLGHDRDGPHRRVVGRVLRRRHEHDALPRDSVK</sequence>
<protein>
    <submittedName>
        <fullName evidence="1">Uncharacterized protein</fullName>
    </submittedName>
</protein>
<reference evidence="1 2" key="1">
    <citation type="submission" date="2019-09" db="EMBL/GenBank/DDBJ databases">
        <title>Genome sequence of Roseospira marina, one of the more divergent members of the non-sulfur purple photosynthetic bacterial family, the Rhodospirillaceae.</title>
        <authorList>
            <person name="Meyer T."/>
            <person name="Kyndt J."/>
        </authorList>
    </citation>
    <scope>NUCLEOTIDE SEQUENCE [LARGE SCALE GENOMIC DNA]</scope>
    <source>
        <strain evidence="1 2">DSM 15113</strain>
    </source>
</reference>
<organism evidence="1 2">
    <name type="scientific">Roseospira marina</name>
    <dbReference type="NCBI Taxonomy" id="140057"/>
    <lineage>
        <taxon>Bacteria</taxon>
        <taxon>Pseudomonadati</taxon>
        <taxon>Pseudomonadota</taxon>
        <taxon>Alphaproteobacteria</taxon>
        <taxon>Rhodospirillales</taxon>
        <taxon>Rhodospirillaceae</taxon>
        <taxon>Roseospira</taxon>
    </lineage>
</organism>
<comment type="caution">
    <text evidence="1">The sequence shown here is derived from an EMBL/GenBank/DDBJ whole genome shotgun (WGS) entry which is preliminary data.</text>
</comment>
<accession>A0A5M6I6D2</accession>
<proteinExistence type="predicted"/>
<dbReference type="RefSeq" id="WP_150064131.1">
    <property type="nucleotide sequence ID" value="NZ_JACHII010000032.1"/>
</dbReference>
<evidence type="ECO:0000313" key="1">
    <source>
        <dbReference type="EMBL" id="KAA5603732.1"/>
    </source>
</evidence>
<dbReference type="AlphaFoldDB" id="A0A5M6I6D2"/>